<protein>
    <submittedName>
        <fullName evidence="1">Uncharacterized protein</fullName>
    </submittedName>
</protein>
<evidence type="ECO:0000313" key="2">
    <source>
        <dbReference type="Proteomes" id="UP000784294"/>
    </source>
</evidence>
<evidence type="ECO:0000313" key="1">
    <source>
        <dbReference type="EMBL" id="VEL12442.1"/>
    </source>
</evidence>
<dbReference type="AlphaFoldDB" id="A0A3S5BPP3"/>
<name>A0A3S5BPP3_9PLAT</name>
<accession>A0A3S5BPP3</accession>
<reference evidence="1" key="1">
    <citation type="submission" date="2018-11" db="EMBL/GenBank/DDBJ databases">
        <authorList>
            <consortium name="Pathogen Informatics"/>
        </authorList>
    </citation>
    <scope>NUCLEOTIDE SEQUENCE</scope>
</reference>
<dbReference type="Proteomes" id="UP000784294">
    <property type="component" value="Unassembled WGS sequence"/>
</dbReference>
<keyword evidence="2" id="KW-1185">Reference proteome</keyword>
<dbReference type="EMBL" id="CAAALY010014778">
    <property type="protein sequence ID" value="VEL12442.1"/>
    <property type="molecule type" value="Genomic_DNA"/>
</dbReference>
<comment type="caution">
    <text evidence="1">The sequence shown here is derived from an EMBL/GenBank/DDBJ whole genome shotgun (WGS) entry which is preliminary data.</text>
</comment>
<sequence length="153" mass="17141">MIKLTSITARRDNSSPLGFTGGFLRDLNRDAKMLQKLASSIKFIVPVSPDTAYYSDGVISALAKSFTHLLPKEVIDTLRQALTNEVDYLNWDIMTLTPPERHNFLASGLMISAQLASVRGEAGLYWCIFQGSRESYSDQVPRSNKEHMTIQKN</sequence>
<organism evidence="1 2">
    <name type="scientific">Protopolystoma xenopodis</name>
    <dbReference type="NCBI Taxonomy" id="117903"/>
    <lineage>
        <taxon>Eukaryota</taxon>
        <taxon>Metazoa</taxon>
        <taxon>Spiralia</taxon>
        <taxon>Lophotrochozoa</taxon>
        <taxon>Platyhelminthes</taxon>
        <taxon>Monogenea</taxon>
        <taxon>Polyopisthocotylea</taxon>
        <taxon>Polystomatidea</taxon>
        <taxon>Polystomatidae</taxon>
        <taxon>Protopolystoma</taxon>
    </lineage>
</organism>
<proteinExistence type="predicted"/>
<gene>
    <name evidence="1" type="ORF">PXEA_LOCUS5882</name>
</gene>